<evidence type="ECO:0008006" key="6">
    <source>
        <dbReference type="Google" id="ProtNLM"/>
    </source>
</evidence>
<keyword evidence="2" id="KW-0472">Membrane</keyword>
<proteinExistence type="predicted"/>
<organism evidence="4 5">
    <name type="scientific">Aquamicrobium segne</name>
    <dbReference type="NCBI Taxonomy" id="469547"/>
    <lineage>
        <taxon>Bacteria</taxon>
        <taxon>Pseudomonadati</taxon>
        <taxon>Pseudomonadota</taxon>
        <taxon>Alphaproteobacteria</taxon>
        <taxon>Hyphomicrobiales</taxon>
        <taxon>Phyllobacteriaceae</taxon>
        <taxon>Aquamicrobium</taxon>
    </lineage>
</organism>
<dbReference type="SUPFAM" id="SSF56935">
    <property type="entry name" value="Porins"/>
    <property type="match status" value="1"/>
</dbReference>
<evidence type="ECO:0000313" key="5">
    <source>
        <dbReference type="Proteomes" id="UP001596016"/>
    </source>
</evidence>
<dbReference type="InterPro" id="IPR036942">
    <property type="entry name" value="Beta-barrel_TonB_sf"/>
</dbReference>
<dbReference type="Proteomes" id="UP001596016">
    <property type="component" value="Unassembled WGS sequence"/>
</dbReference>
<accession>A0ABW0GWK3</accession>
<evidence type="ECO:0000313" key="4">
    <source>
        <dbReference type="EMBL" id="MFC5385616.1"/>
    </source>
</evidence>
<comment type="subcellular location">
    <subcellularLocation>
        <location evidence="1">Cell outer membrane</location>
    </subcellularLocation>
</comment>
<name>A0ABW0GWK3_9HYPH</name>
<evidence type="ECO:0000256" key="2">
    <source>
        <dbReference type="ARBA" id="ARBA00023136"/>
    </source>
</evidence>
<sequence length="137" mass="15622">MKSRLDDELTGQTRRFSDTPNFVSNIGLDYYLEDWKTTFGVNLNTVYGYSQSIDQLTATPGEFETVHTSFSSLNRLDLSIKTEISENFSLAFSATNILRPTDRRTIKTFDANGDLNGIIKTKEPSYSAYFIRGTYTW</sequence>
<gene>
    <name evidence="4" type="ORF">ACFPLB_06495</name>
</gene>
<reference evidence="5" key="1">
    <citation type="journal article" date="2019" name="Int. J. Syst. Evol. Microbiol.">
        <title>The Global Catalogue of Microorganisms (GCM) 10K type strain sequencing project: providing services to taxonomists for standard genome sequencing and annotation.</title>
        <authorList>
            <consortium name="The Broad Institute Genomics Platform"/>
            <consortium name="The Broad Institute Genome Sequencing Center for Infectious Disease"/>
            <person name="Wu L."/>
            <person name="Ma J."/>
        </authorList>
    </citation>
    <scope>NUCLEOTIDE SEQUENCE [LARGE SCALE GENOMIC DNA]</scope>
    <source>
        <strain evidence="5">CGMCC 4.1415</strain>
    </source>
</reference>
<dbReference type="EMBL" id="JBHSLL010000016">
    <property type="protein sequence ID" value="MFC5385616.1"/>
    <property type="molecule type" value="Genomic_DNA"/>
</dbReference>
<evidence type="ECO:0000256" key="1">
    <source>
        <dbReference type="ARBA" id="ARBA00004442"/>
    </source>
</evidence>
<keyword evidence="3" id="KW-0998">Cell outer membrane</keyword>
<protein>
    <recommendedName>
        <fullName evidence="6">TonB-dependent receptor-like beta-barrel domain-containing protein</fullName>
    </recommendedName>
</protein>
<comment type="caution">
    <text evidence="4">The sequence shown here is derived from an EMBL/GenBank/DDBJ whole genome shotgun (WGS) entry which is preliminary data.</text>
</comment>
<keyword evidence="5" id="KW-1185">Reference proteome</keyword>
<evidence type="ECO:0000256" key="3">
    <source>
        <dbReference type="ARBA" id="ARBA00023237"/>
    </source>
</evidence>
<dbReference type="RefSeq" id="WP_378228561.1">
    <property type="nucleotide sequence ID" value="NZ_JBHSLL010000016.1"/>
</dbReference>
<dbReference type="Gene3D" id="2.40.170.20">
    <property type="entry name" value="TonB-dependent receptor, beta-barrel domain"/>
    <property type="match status" value="1"/>
</dbReference>